<evidence type="ECO:0000313" key="4">
    <source>
        <dbReference type="Proteomes" id="UP000435243"/>
    </source>
</evidence>
<proteinExistence type="predicted"/>
<accession>A0A844ZHR9</accession>
<evidence type="ECO:0000256" key="1">
    <source>
        <dbReference type="SAM" id="MobiDB-lite"/>
    </source>
</evidence>
<name>A0A844ZHR9_9SPHN</name>
<sequence>MANRTAIILIHGIGEQIPMETLSGFVDTVWSRDMSLITPSRVDPRTGKPRQENAAWSKPDERNRSFELRLITTESRGSGHSQRRFDFFEYYWAHQVTGTSFEMVKDWLFGLMWRNPFTNVPRGLIPAWLLMWVITLGFVAISILAGMAISDTPIDPQMTGIAAIDWIFRLAAGVQSWPGWMTAFVWAVLSGIGAFIIKVMISHVGDVARYVRAQPRNIAIRQAIRENGVRLLEELMGVGEDGSAGKSRYDRIIVVGHSLGTIVGYDILTHAFGRHNDRIDPEKLKGFRQPRRAQMEEMIRSARAGGNFDLDEFRKLQALCRRELNALGNPWIVSDFVTMGSPLTHAEFLMEKDRAAVSKAKDKRVLPACPPVMEYDGTTKKLHFTYRTGKVKGEGVTHDLEAPRVPHHAALFAFTRWTNIFSPLRGVVGGDIVSGPVADIFGLDAGETEKPVSGIRDIAVLPTAGGTPQDRKKRWFTHLLYWNMDAAKTGDAAHVPAHIQALRDALALKEN</sequence>
<feature type="compositionally biased region" description="Basic and acidic residues" evidence="1">
    <location>
        <begin position="42"/>
        <end position="51"/>
    </location>
</feature>
<feature type="transmembrane region" description="Helical" evidence="2">
    <location>
        <begin position="183"/>
        <end position="201"/>
    </location>
</feature>
<dbReference type="Proteomes" id="UP000435243">
    <property type="component" value="Unassembled WGS sequence"/>
</dbReference>
<dbReference type="EMBL" id="WTYY01000002">
    <property type="protein sequence ID" value="MXO88041.1"/>
    <property type="molecule type" value="Genomic_DNA"/>
</dbReference>
<evidence type="ECO:0000256" key="2">
    <source>
        <dbReference type="SAM" id="Phobius"/>
    </source>
</evidence>
<dbReference type="OrthoDB" id="4058760at2"/>
<organism evidence="3 4">
    <name type="scientific">Alteraurantiacibacter aestuarii</name>
    <dbReference type="NCBI Taxonomy" id="650004"/>
    <lineage>
        <taxon>Bacteria</taxon>
        <taxon>Pseudomonadati</taxon>
        <taxon>Pseudomonadota</taxon>
        <taxon>Alphaproteobacteria</taxon>
        <taxon>Sphingomonadales</taxon>
        <taxon>Erythrobacteraceae</taxon>
        <taxon>Alteraurantiacibacter</taxon>
    </lineage>
</organism>
<keyword evidence="2" id="KW-0472">Membrane</keyword>
<protein>
    <submittedName>
        <fullName evidence="3">Uncharacterized protein</fullName>
    </submittedName>
</protein>
<keyword evidence="2" id="KW-1133">Transmembrane helix</keyword>
<keyword evidence="4" id="KW-1185">Reference proteome</keyword>
<gene>
    <name evidence="3" type="ORF">GRI32_04730</name>
</gene>
<keyword evidence="2" id="KW-0812">Transmembrane</keyword>
<feature type="transmembrane region" description="Helical" evidence="2">
    <location>
        <begin position="124"/>
        <end position="149"/>
    </location>
</feature>
<evidence type="ECO:0000313" key="3">
    <source>
        <dbReference type="EMBL" id="MXO88041.1"/>
    </source>
</evidence>
<dbReference type="RefSeq" id="WP_160589974.1">
    <property type="nucleotide sequence ID" value="NZ_BAAAFP010000002.1"/>
</dbReference>
<dbReference type="AlphaFoldDB" id="A0A844ZHR9"/>
<feature type="region of interest" description="Disordered" evidence="1">
    <location>
        <begin position="40"/>
        <end position="60"/>
    </location>
</feature>
<comment type="caution">
    <text evidence="3">The sequence shown here is derived from an EMBL/GenBank/DDBJ whole genome shotgun (WGS) entry which is preliminary data.</text>
</comment>
<reference evidence="3 4" key="1">
    <citation type="submission" date="2019-12" db="EMBL/GenBank/DDBJ databases">
        <title>Genomic-based taxomic classification of the family Erythrobacteraceae.</title>
        <authorList>
            <person name="Xu L."/>
        </authorList>
    </citation>
    <scope>NUCLEOTIDE SEQUENCE [LARGE SCALE GENOMIC DNA]</scope>
    <source>
        <strain evidence="3 4">JCM 16339</strain>
    </source>
</reference>